<comment type="similarity">
    <text evidence="2">Belongs to the oxygen-dependent FAD-linked oxidoreductase family.</text>
</comment>
<dbReference type="Gene3D" id="3.30.465.10">
    <property type="match status" value="1"/>
</dbReference>
<evidence type="ECO:0000256" key="3">
    <source>
        <dbReference type="ARBA" id="ARBA00022630"/>
    </source>
</evidence>
<accession>A0ABW0X524</accession>
<sequence length="507" mass="54265">MSESALPRRTVIAGAAAAVVGWNTVDRAWAVETPATEAPTEAPADGAAADALAAPPRLDGTLVADGGTLARFGGDFGHLVTAAPRAVLRPGSVRDVATLVAFARRHRIPVAMNGQSGTGSAAELESHSSYGQAEVRGGVAIDARGLDRIIRITPGRAVVEAGVTWARLTDAALAQGWMPPCLTDYLHLSVGGTLSVGGIGGGVQRYGFQTDTVESVDVVTGTGELVTASAHENRELFEAVLGGGGQVGLIVRATLRLVRARERALVVNLYYDDLSAYLADQEKVMLERRFDLQVGDASLNAAGTGWRYKVEGVVHYDGTAAPDRAELVRGLRCVAADTTFVDQTAREYAYRVDAFADYLQAAGLWSQPKPWMSLFLPASTTETFMREASALLTQEDLGAGLLLFYPFRTDVFTRPMTVMPDEPVGFHFDLLCFPTPGADHAAALRRNRRLYDRAVQLGGKRYLIGAIPGLTRADWRRHYGSRWGRAVAAKHRFDPAGILTPGQGIHS</sequence>
<reference evidence="8" key="1">
    <citation type="journal article" date="2019" name="Int. J. Syst. Evol. Microbiol.">
        <title>The Global Catalogue of Microorganisms (GCM) 10K type strain sequencing project: providing services to taxonomists for standard genome sequencing and annotation.</title>
        <authorList>
            <consortium name="The Broad Institute Genomics Platform"/>
            <consortium name="The Broad Institute Genome Sequencing Center for Infectious Disease"/>
            <person name="Wu L."/>
            <person name="Ma J."/>
        </authorList>
    </citation>
    <scope>NUCLEOTIDE SEQUENCE [LARGE SCALE GENOMIC DNA]</scope>
    <source>
        <strain evidence="8">CGMCC 4.1437</strain>
    </source>
</reference>
<evidence type="ECO:0000256" key="1">
    <source>
        <dbReference type="ARBA" id="ARBA00001974"/>
    </source>
</evidence>
<dbReference type="PANTHER" id="PTHR13878">
    <property type="entry name" value="GULONOLACTONE OXIDASE"/>
    <property type="match status" value="1"/>
</dbReference>
<gene>
    <name evidence="7" type="ORF">ACFP3U_17900</name>
</gene>
<dbReference type="Pfam" id="PF09265">
    <property type="entry name" value="Cytokin-bind"/>
    <property type="match status" value="1"/>
</dbReference>
<proteinExistence type="inferred from homology"/>
<dbReference type="SUPFAM" id="SSF56176">
    <property type="entry name" value="FAD-binding/transporter-associated domain-like"/>
    <property type="match status" value="1"/>
</dbReference>
<keyword evidence="3" id="KW-0285">Flavoprotein</keyword>
<dbReference type="InterPro" id="IPR016167">
    <property type="entry name" value="FAD-bd_PCMH_sub1"/>
</dbReference>
<dbReference type="InterPro" id="IPR050432">
    <property type="entry name" value="FAD-linked_Oxidoreductases_BP"/>
</dbReference>
<evidence type="ECO:0000313" key="8">
    <source>
        <dbReference type="Proteomes" id="UP001595975"/>
    </source>
</evidence>
<evidence type="ECO:0000313" key="7">
    <source>
        <dbReference type="EMBL" id="MFC5664848.1"/>
    </source>
</evidence>
<dbReference type="InterPro" id="IPR036318">
    <property type="entry name" value="FAD-bd_PCMH-like_sf"/>
</dbReference>
<comment type="caution">
    <text evidence="7">The sequence shown here is derived from an EMBL/GenBank/DDBJ whole genome shotgun (WGS) entry which is preliminary data.</text>
</comment>
<dbReference type="Pfam" id="PF01565">
    <property type="entry name" value="FAD_binding_4"/>
    <property type="match status" value="1"/>
</dbReference>
<keyword evidence="8" id="KW-1185">Reference proteome</keyword>
<dbReference type="PANTHER" id="PTHR13878:SF53">
    <property type="entry name" value="CYTOKININ DEHYDROGENASE 6"/>
    <property type="match status" value="1"/>
</dbReference>
<dbReference type="InterPro" id="IPR016166">
    <property type="entry name" value="FAD-bd_PCMH"/>
</dbReference>
<keyword evidence="4" id="KW-0274">FAD</keyword>
<keyword evidence="5" id="KW-0560">Oxidoreductase</keyword>
<organism evidence="7 8">
    <name type="scientific">Kitasatospora misakiensis</name>
    <dbReference type="NCBI Taxonomy" id="67330"/>
    <lineage>
        <taxon>Bacteria</taxon>
        <taxon>Bacillati</taxon>
        <taxon>Actinomycetota</taxon>
        <taxon>Actinomycetes</taxon>
        <taxon>Kitasatosporales</taxon>
        <taxon>Streptomycetaceae</taxon>
        <taxon>Kitasatospora</taxon>
    </lineage>
</organism>
<evidence type="ECO:0000256" key="4">
    <source>
        <dbReference type="ARBA" id="ARBA00022827"/>
    </source>
</evidence>
<protein>
    <submittedName>
        <fullName evidence="7">FAD-binding protein</fullName>
    </submittedName>
</protein>
<evidence type="ECO:0000256" key="2">
    <source>
        <dbReference type="ARBA" id="ARBA00005466"/>
    </source>
</evidence>
<dbReference type="EMBL" id="JBHSOF010000021">
    <property type="protein sequence ID" value="MFC5664848.1"/>
    <property type="molecule type" value="Genomic_DNA"/>
</dbReference>
<comment type="cofactor">
    <cofactor evidence="1">
        <name>FAD</name>
        <dbReference type="ChEBI" id="CHEBI:57692"/>
    </cofactor>
</comment>
<dbReference type="InterPro" id="IPR016170">
    <property type="entry name" value="Cytok_DH_C_sf"/>
</dbReference>
<dbReference type="SUPFAM" id="SSF55103">
    <property type="entry name" value="FAD-linked oxidases, C-terminal domain"/>
    <property type="match status" value="1"/>
</dbReference>
<dbReference type="InterPro" id="IPR006094">
    <property type="entry name" value="Oxid_FAD_bind_N"/>
</dbReference>
<dbReference type="Gene3D" id="3.40.462.10">
    <property type="entry name" value="FAD-linked oxidases, C-terminal domain"/>
    <property type="match status" value="1"/>
</dbReference>
<dbReference type="PROSITE" id="PS51387">
    <property type="entry name" value="FAD_PCMH"/>
    <property type="match status" value="1"/>
</dbReference>
<dbReference type="InterPro" id="IPR016164">
    <property type="entry name" value="FAD-linked_Oxase-like_C"/>
</dbReference>
<dbReference type="InterPro" id="IPR015345">
    <property type="entry name" value="Cytokinin_DH_FAD/cytokin-bd"/>
</dbReference>
<dbReference type="InterPro" id="IPR016169">
    <property type="entry name" value="FAD-bd_PCMH_sub2"/>
</dbReference>
<dbReference type="Gene3D" id="3.30.43.10">
    <property type="entry name" value="Uridine Diphospho-n-acetylenolpyruvylglucosamine Reductase, domain 2"/>
    <property type="match status" value="1"/>
</dbReference>
<feature type="domain" description="FAD-binding PCMH-type" evidence="6">
    <location>
        <begin position="80"/>
        <end position="260"/>
    </location>
</feature>
<evidence type="ECO:0000256" key="5">
    <source>
        <dbReference type="ARBA" id="ARBA00023002"/>
    </source>
</evidence>
<dbReference type="RefSeq" id="WP_380226537.1">
    <property type="nucleotide sequence ID" value="NZ_JBHSOF010000021.1"/>
</dbReference>
<name>A0ABW0X524_9ACTN</name>
<evidence type="ECO:0000259" key="6">
    <source>
        <dbReference type="PROSITE" id="PS51387"/>
    </source>
</evidence>
<dbReference type="Proteomes" id="UP001595975">
    <property type="component" value="Unassembled WGS sequence"/>
</dbReference>